<dbReference type="PANTHER" id="PTHR36124">
    <property type="match status" value="1"/>
</dbReference>
<dbReference type="GO" id="GO:0016491">
    <property type="term" value="F:oxidoreductase activity"/>
    <property type="evidence" value="ECO:0007669"/>
    <property type="project" value="InterPro"/>
</dbReference>
<dbReference type="OrthoDB" id="836517at2"/>
<dbReference type="PANTHER" id="PTHR36124:SF1">
    <property type="entry name" value="ER-BOUND OXYGENASE MPAB_MPAB'_RUBBER OXYGENASE CATALYTIC DOMAIN-CONTAINING PROTEIN"/>
    <property type="match status" value="1"/>
</dbReference>
<dbReference type="Proteomes" id="UP000198914">
    <property type="component" value="Unassembled WGS sequence"/>
</dbReference>
<name>A0A1H3RS31_9RHOB</name>
<gene>
    <name evidence="2" type="ORF">SAMN05444004_109103</name>
</gene>
<evidence type="ECO:0000313" key="3">
    <source>
        <dbReference type="Proteomes" id="UP000198914"/>
    </source>
</evidence>
<sequence>MRPTYEETVFRLASLDFAWDIERSLEFALFRTYAVPSISGLLAKTGEFERAPRKRYDDTELILSEMVENGLDSPRGQAALARMNAMHANYRISNDDMRYVLSTFVLEPVRWIDRFGRRKVTKDERAAIVAYYRDLGGRMGIADIPEDFGGFDRFNRAYEAANFRYADSNAQVAGATMDLMLGMYLPRRLWPLGRPVMRALMHPALLAAMGLEPAPKWMQRFVPFALRLRGRIAGWLPRRRRPHLITSVPRPTYPGGYLIERLGTFPGEP</sequence>
<dbReference type="InterPro" id="IPR018713">
    <property type="entry name" value="MPAB/Lcp_cat_dom"/>
</dbReference>
<dbReference type="AlphaFoldDB" id="A0A1H3RS31"/>
<organism evidence="2 3">
    <name type="scientific">Jannaschia faecimaris</name>
    <dbReference type="NCBI Taxonomy" id="1244108"/>
    <lineage>
        <taxon>Bacteria</taxon>
        <taxon>Pseudomonadati</taxon>
        <taxon>Pseudomonadota</taxon>
        <taxon>Alphaproteobacteria</taxon>
        <taxon>Rhodobacterales</taxon>
        <taxon>Roseobacteraceae</taxon>
        <taxon>Jannaschia</taxon>
    </lineage>
</organism>
<keyword evidence="3" id="KW-1185">Reference proteome</keyword>
<dbReference type="InterPro" id="IPR046366">
    <property type="entry name" value="MPAB"/>
</dbReference>
<dbReference type="STRING" id="1244108.SAMN05444004_109103"/>
<proteinExistence type="predicted"/>
<dbReference type="Pfam" id="PF09995">
    <property type="entry name" value="MPAB_Lcp_cat"/>
    <property type="match status" value="1"/>
</dbReference>
<accession>A0A1H3RS31</accession>
<dbReference type="EMBL" id="FNPX01000009">
    <property type="protein sequence ID" value="SDZ28507.1"/>
    <property type="molecule type" value="Genomic_DNA"/>
</dbReference>
<feature type="domain" description="ER-bound oxygenase mpaB/mpaB'/Rubber oxygenase catalytic" evidence="1">
    <location>
        <begin position="44"/>
        <end position="222"/>
    </location>
</feature>
<protein>
    <recommendedName>
        <fullName evidence="1">ER-bound oxygenase mpaB/mpaB'/Rubber oxygenase catalytic domain-containing protein</fullName>
    </recommendedName>
</protein>
<evidence type="ECO:0000259" key="1">
    <source>
        <dbReference type="Pfam" id="PF09995"/>
    </source>
</evidence>
<evidence type="ECO:0000313" key="2">
    <source>
        <dbReference type="EMBL" id="SDZ28507.1"/>
    </source>
</evidence>
<reference evidence="3" key="1">
    <citation type="submission" date="2016-10" db="EMBL/GenBank/DDBJ databases">
        <authorList>
            <person name="Varghese N."/>
            <person name="Submissions S."/>
        </authorList>
    </citation>
    <scope>NUCLEOTIDE SEQUENCE [LARGE SCALE GENOMIC DNA]</scope>
    <source>
        <strain evidence="3">DSM 100420</strain>
    </source>
</reference>